<evidence type="ECO:0000313" key="1">
    <source>
        <dbReference type="EMBL" id="CAG8620551.1"/>
    </source>
</evidence>
<dbReference type="PANTHER" id="PTHR31511">
    <property type="entry name" value="PROTEIN CBG23764"/>
    <property type="match status" value="1"/>
</dbReference>
<dbReference type="PANTHER" id="PTHR31511:SF12">
    <property type="entry name" value="RHO TERMINATION FACTOR N-TERMINAL DOMAIN-CONTAINING PROTEIN"/>
    <property type="match status" value="1"/>
</dbReference>
<sequence length="797" mass="93331">MLKKPYLITMDLEAEEIEVEKKDNEENTIKLAEQKAISYGYTIHYLMENLQEDLDVILDKLCDPLSCEKMTPKLWRQYQMASASHRKCHGKKPMIQDEEKNRVIDHDHIIGKFRGPAHSGCNLKLRIDQEIIKILVLFCNGSGYDFHHLMQEIAKVTDEKIVPIANNSEQYITFSVGQLQFIDSLKFSLPGLAKMTENLRDEKKDQTKTPEQLAKCFSIMSKFISPYLLSLLIHKGIFPYQWLNSKMKFNETQLPSRKEFNSDLDGYNYCELGCENKECEHEKIYTISQKDYDFAWTVWRKTGCKTFGDYHNIYLKTDVLILADAFEAFRKASYSAFKLNPANYLTAPGLAWDACMKVTKIKLELFNEHQGDMHDFFIAMKRGGMSLARRRIARANIPGLEGYDGKKAKKWLLYLDANNLYGWAMSQYLPTGGFKWLTSIPVEPSSPLVQKILTIKEKSNRGCCLEVKLTIPKELHPKFRDYPMCPERKNVPYDWYSSKQKEWAGKQRSDTEKLILTLHDKDHYVIHYRNLQQCIREGYVLEKVYRVLGFDQSPWMEPYIAMNTQRRAKAKNAFEKDFWKLMNNSVFGKTMEDVRKHPAFVSRKIFYGANLVAVHRRQTNVKLNKPEYVGACILDLSKYYMYDFWYGYLKKKYGDRDMIDDCDLFDFSDYPEDHWVVKNLPEDQWIINEEGKRVLKNTKVIGKWKDENGGDRAIGYAGVRAKCYSVVCENSRKNMIKAKGLKKSLIKKDLTHKIFEDCVLEGKEDQPRTAQFLRSYRHRMYRIKQTKRSVNPFENCG</sequence>
<organism evidence="1 2">
    <name type="scientific">Ambispora gerdemannii</name>
    <dbReference type="NCBI Taxonomy" id="144530"/>
    <lineage>
        <taxon>Eukaryota</taxon>
        <taxon>Fungi</taxon>
        <taxon>Fungi incertae sedis</taxon>
        <taxon>Mucoromycota</taxon>
        <taxon>Glomeromycotina</taxon>
        <taxon>Glomeromycetes</taxon>
        <taxon>Archaeosporales</taxon>
        <taxon>Ambisporaceae</taxon>
        <taxon>Ambispora</taxon>
    </lineage>
</organism>
<accession>A0A9N9D306</accession>
<evidence type="ECO:0000313" key="2">
    <source>
        <dbReference type="Proteomes" id="UP000789831"/>
    </source>
</evidence>
<name>A0A9N9D306_9GLOM</name>
<dbReference type="InterPro" id="IPR043502">
    <property type="entry name" value="DNA/RNA_pol_sf"/>
</dbReference>
<dbReference type="InterPro" id="IPR044925">
    <property type="entry name" value="His-Me_finger_sf"/>
</dbReference>
<proteinExistence type="predicted"/>
<keyword evidence="2" id="KW-1185">Reference proteome</keyword>
<dbReference type="EMBL" id="CAJVPL010002824">
    <property type="protein sequence ID" value="CAG8620551.1"/>
    <property type="molecule type" value="Genomic_DNA"/>
</dbReference>
<dbReference type="Proteomes" id="UP000789831">
    <property type="component" value="Unassembled WGS sequence"/>
</dbReference>
<gene>
    <name evidence="1" type="ORF">AGERDE_LOCUS10045</name>
</gene>
<dbReference type="SUPFAM" id="SSF54060">
    <property type="entry name" value="His-Me finger endonucleases"/>
    <property type="match status" value="1"/>
</dbReference>
<dbReference type="OrthoDB" id="2406449at2759"/>
<dbReference type="AlphaFoldDB" id="A0A9N9D306"/>
<reference evidence="1" key="1">
    <citation type="submission" date="2021-06" db="EMBL/GenBank/DDBJ databases">
        <authorList>
            <person name="Kallberg Y."/>
            <person name="Tangrot J."/>
            <person name="Rosling A."/>
        </authorList>
    </citation>
    <scope>NUCLEOTIDE SEQUENCE</scope>
    <source>
        <strain evidence="1">MT106</strain>
    </source>
</reference>
<protein>
    <submittedName>
        <fullName evidence="1">8863_t:CDS:1</fullName>
    </submittedName>
</protein>
<comment type="caution">
    <text evidence="1">The sequence shown here is derived from an EMBL/GenBank/DDBJ whole genome shotgun (WGS) entry which is preliminary data.</text>
</comment>
<dbReference type="SUPFAM" id="SSF56672">
    <property type="entry name" value="DNA/RNA polymerases"/>
    <property type="match status" value="1"/>
</dbReference>